<dbReference type="PANTHER" id="PTHR33070">
    <property type="entry name" value="OS06G0725500 PROTEIN"/>
    <property type="match status" value="1"/>
</dbReference>
<proteinExistence type="predicted"/>
<dbReference type="EMBL" id="JAXQNO010000020">
    <property type="protein sequence ID" value="KAK4772463.1"/>
    <property type="molecule type" value="Genomic_DNA"/>
</dbReference>
<dbReference type="Proteomes" id="UP001346149">
    <property type="component" value="Unassembled WGS sequence"/>
</dbReference>
<organism evidence="2 3">
    <name type="scientific">Trapa natans</name>
    <name type="common">Water chestnut</name>
    <dbReference type="NCBI Taxonomy" id="22666"/>
    <lineage>
        <taxon>Eukaryota</taxon>
        <taxon>Viridiplantae</taxon>
        <taxon>Streptophyta</taxon>
        <taxon>Embryophyta</taxon>
        <taxon>Tracheophyta</taxon>
        <taxon>Spermatophyta</taxon>
        <taxon>Magnoliopsida</taxon>
        <taxon>eudicotyledons</taxon>
        <taxon>Gunneridae</taxon>
        <taxon>Pentapetalae</taxon>
        <taxon>rosids</taxon>
        <taxon>malvids</taxon>
        <taxon>Myrtales</taxon>
        <taxon>Lythraceae</taxon>
        <taxon>Trapa</taxon>
    </lineage>
</organism>
<keyword evidence="3" id="KW-1185">Reference proteome</keyword>
<evidence type="ECO:0000313" key="2">
    <source>
        <dbReference type="EMBL" id="KAK4772463.1"/>
    </source>
</evidence>
<reference evidence="2 3" key="1">
    <citation type="journal article" date="2023" name="Hortic Res">
        <title>Pangenome of water caltrop reveals structural variations and asymmetric subgenome divergence after allopolyploidization.</title>
        <authorList>
            <person name="Zhang X."/>
            <person name="Chen Y."/>
            <person name="Wang L."/>
            <person name="Yuan Y."/>
            <person name="Fang M."/>
            <person name="Shi L."/>
            <person name="Lu R."/>
            <person name="Comes H.P."/>
            <person name="Ma Y."/>
            <person name="Chen Y."/>
            <person name="Huang G."/>
            <person name="Zhou Y."/>
            <person name="Zheng Z."/>
            <person name="Qiu Y."/>
        </authorList>
    </citation>
    <scope>NUCLEOTIDE SEQUENCE [LARGE SCALE GENOMIC DNA]</scope>
    <source>
        <strain evidence="2">F231</strain>
    </source>
</reference>
<gene>
    <name evidence="2" type="ORF">SAY86_014238</name>
</gene>
<sequence length="298" mass="33059">MASSSSSSNKFYHIRSNSLPSRPHPVIMQLEKDLHSLRASETTCATSSLASKLHSLQDLHECADTLLSLPLVQKAFTQKNGQRWVDELLDGTLRLLDMCSTAKNGLLQTKDALQELLSGMRRRKGGENALADEIRKYLSLRKSVKKAMKKAVSSLKSRKFESTSHVVDDEAATFVSLLMEVEAASSAVLGSVTCLITSSRRRSSSCKSPSIISKLMHKRTVALEMEKADLNELAKQDIALESLVSRRTSKVHDLIQVEQLQNNLNILESDIENLEDGLESLSRRLIKSRVSLLNILSN</sequence>
<dbReference type="GO" id="GO:0048364">
    <property type="term" value="P:root development"/>
    <property type="evidence" value="ECO:0007669"/>
    <property type="project" value="InterPro"/>
</dbReference>
<comment type="caution">
    <text evidence="2">The sequence shown here is derived from an EMBL/GenBank/DDBJ whole genome shotgun (WGS) entry which is preliminary data.</text>
</comment>
<dbReference type="Pfam" id="PF03087">
    <property type="entry name" value="BPS1"/>
    <property type="match status" value="1"/>
</dbReference>
<protein>
    <submittedName>
        <fullName evidence="2">Uncharacterized protein</fullName>
    </submittedName>
</protein>
<evidence type="ECO:0000313" key="3">
    <source>
        <dbReference type="Proteomes" id="UP001346149"/>
    </source>
</evidence>
<dbReference type="GO" id="GO:0048367">
    <property type="term" value="P:shoot system development"/>
    <property type="evidence" value="ECO:0007669"/>
    <property type="project" value="InterPro"/>
</dbReference>
<evidence type="ECO:0000256" key="1">
    <source>
        <dbReference type="SAM" id="Coils"/>
    </source>
</evidence>
<name>A0AAN7KXY8_TRANT</name>
<feature type="coiled-coil region" evidence="1">
    <location>
        <begin position="257"/>
        <end position="284"/>
    </location>
</feature>
<dbReference type="InterPro" id="IPR004320">
    <property type="entry name" value="BPS1_pln"/>
</dbReference>
<accession>A0AAN7KXY8</accession>
<dbReference type="AlphaFoldDB" id="A0AAN7KXY8"/>
<dbReference type="PANTHER" id="PTHR33070:SF129">
    <property type="entry name" value="DUF241 DOMAIN PROTEIN"/>
    <property type="match status" value="1"/>
</dbReference>
<keyword evidence="1" id="KW-0175">Coiled coil</keyword>